<dbReference type="Proteomes" id="UP000053237">
    <property type="component" value="Unassembled WGS sequence"/>
</dbReference>
<dbReference type="Gene3D" id="3.30.420.40">
    <property type="match status" value="2"/>
</dbReference>
<evidence type="ECO:0000313" key="14">
    <source>
        <dbReference type="Proteomes" id="UP000053237"/>
    </source>
</evidence>
<evidence type="ECO:0000256" key="6">
    <source>
        <dbReference type="ARBA" id="ARBA00022777"/>
    </source>
</evidence>
<gene>
    <name evidence="13" type="ORF">BN9_022800</name>
</gene>
<evidence type="ECO:0000256" key="8">
    <source>
        <dbReference type="ARBA" id="ARBA00022840"/>
    </source>
</evidence>
<dbReference type="InterPro" id="IPR043129">
    <property type="entry name" value="ATPase_NBD"/>
</dbReference>
<dbReference type="GO" id="GO:0008865">
    <property type="term" value="F:fructokinase activity"/>
    <property type="evidence" value="ECO:0007669"/>
    <property type="project" value="UniProtKB-EC"/>
</dbReference>
<keyword evidence="6" id="KW-0418">Kinase</keyword>
<dbReference type="PANTHER" id="PTHR42742:SF3">
    <property type="entry name" value="FRUCTOKINASE"/>
    <property type="match status" value="1"/>
</dbReference>
<keyword evidence="3" id="KW-0808">Transferase</keyword>
<evidence type="ECO:0000256" key="4">
    <source>
        <dbReference type="ARBA" id="ARBA00022723"/>
    </source>
</evidence>
<comment type="similarity">
    <text evidence="2">Belongs to the ROK (NagC/XylR) family.</text>
</comment>
<dbReference type="EMBL" id="CAIX01000020">
    <property type="protein sequence ID" value="CCI41496.1"/>
    <property type="molecule type" value="Genomic_DNA"/>
</dbReference>
<evidence type="ECO:0000256" key="12">
    <source>
        <dbReference type="ARBA" id="ARBA00048451"/>
    </source>
</evidence>
<evidence type="ECO:0000313" key="13">
    <source>
        <dbReference type="EMBL" id="CCI41496.1"/>
    </source>
</evidence>
<evidence type="ECO:0000256" key="3">
    <source>
        <dbReference type="ARBA" id="ARBA00022679"/>
    </source>
</evidence>
<evidence type="ECO:0000256" key="7">
    <source>
        <dbReference type="ARBA" id="ARBA00022833"/>
    </source>
</evidence>
<dbReference type="InParanoid" id="A0A024G4B2"/>
<dbReference type="STRING" id="65357.A0A024G4B2"/>
<accession>A0A024G4B2</accession>
<evidence type="ECO:0000256" key="9">
    <source>
        <dbReference type="ARBA" id="ARBA00022842"/>
    </source>
</evidence>
<dbReference type="OrthoDB" id="10260668at2759"/>
<keyword evidence="8" id="KW-0067">ATP-binding</keyword>
<dbReference type="GO" id="GO:0046872">
    <property type="term" value="F:metal ion binding"/>
    <property type="evidence" value="ECO:0007669"/>
    <property type="project" value="UniProtKB-KW"/>
</dbReference>
<protein>
    <recommendedName>
        <fullName evidence="11">fructokinase</fullName>
        <ecNumber evidence="11">2.7.1.4</ecNumber>
    </recommendedName>
</protein>
<reference evidence="13 14" key="1">
    <citation type="submission" date="2012-05" db="EMBL/GenBank/DDBJ databases">
        <title>Recombination and specialization in a pathogen metapopulation.</title>
        <authorList>
            <person name="Gardiner A."/>
            <person name="Kemen E."/>
            <person name="Schultz-Larsen T."/>
            <person name="MacLean D."/>
            <person name="Van Oosterhout C."/>
            <person name="Jones J.D.G."/>
        </authorList>
    </citation>
    <scope>NUCLEOTIDE SEQUENCE [LARGE SCALE GENOMIC DNA]</scope>
    <source>
        <strain evidence="13 14">Ac Nc2</strain>
    </source>
</reference>
<dbReference type="InterPro" id="IPR000600">
    <property type="entry name" value="ROK"/>
</dbReference>
<dbReference type="FunFam" id="3.30.420.40:FF:000136">
    <property type="entry name" value="Putative fructokinase"/>
    <property type="match status" value="1"/>
</dbReference>
<keyword evidence="9" id="KW-0460">Magnesium</keyword>
<dbReference type="EC" id="2.7.1.4" evidence="11"/>
<comment type="cofactor">
    <cofactor evidence="1">
        <name>Mg(2+)</name>
        <dbReference type="ChEBI" id="CHEBI:18420"/>
    </cofactor>
</comment>
<dbReference type="InterPro" id="IPR049874">
    <property type="entry name" value="ROK_cs"/>
</dbReference>
<dbReference type="PROSITE" id="PS01125">
    <property type="entry name" value="ROK"/>
    <property type="match status" value="1"/>
</dbReference>
<evidence type="ECO:0000256" key="5">
    <source>
        <dbReference type="ARBA" id="ARBA00022741"/>
    </source>
</evidence>
<comment type="caution">
    <text evidence="13">The sequence shown here is derived from an EMBL/GenBank/DDBJ whole genome shotgun (WGS) entry which is preliminary data.</text>
</comment>
<evidence type="ECO:0000256" key="1">
    <source>
        <dbReference type="ARBA" id="ARBA00001946"/>
    </source>
</evidence>
<dbReference type="AlphaFoldDB" id="A0A024G4B2"/>
<evidence type="ECO:0000256" key="11">
    <source>
        <dbReference type="ARBA" id="ARBA00038887"/>
    </source>
</evidence>
<comment type="catalytic activity">
    <reaction evidence="12">
        <text>D-fructose + ATP = D-fructose 6-phosphate + ADP + H(+)</text>
        <dbReference type="Rhea" id="RHEA:16125"/>
        <dbReference type="ChEBI" id="CHEBI:15378"/>
        <dbReference type="ChEBI" id="CHEBI:30616"/>
        <dbReference type="ChEBI" id="CHEBI:37721"/>
        <dbReference type="ChEBI" id="CHEBI:61527"/>
        <dbReference type="ChEBI" id="CHEBI:456216"/>
        <dbReference type="EC" id="2.7.1.4"/>
    </reaction>
</comment>
<keyword evidence="14" id="KW-1185">Reference proteome</keyword>
<keyword evidence="4" id="KW-0479">Metal-binding</keyword>
<dbReference type="FunFam" id="3.30.420.40:FF:000153">
    <property type="entry name" value="Putative fructokinase"/>
    <property type="match status" value="1"/>
</dbReference>
<evidence type="ECO:0000256" key="2">
    <source>
        <dbReference type="ARBA" id="ARBA00006479"/>
    </source>
</evidence>
<dbReference type="InterPro" id="IPR051804">
    <property type="entry name" value="Carb_Metab_Reg_Kinase/Isom"/>
</dbReference>
<evidence type="ECO:0000256" key="10">
    <source>
        <dbReference type="ARBA" id="ARBA00023277"/>
    </source>
</evidence>
<name>A0A024G4B2_9STRA</name>
<dbReference type="SUPFAM" id="SSF53067">
    <property type="entry name" value="Actin-like ATPase domain"/>
    <property type="match status" value="1"/>
</dbReference>
<organism evidence="13 14">
    <name type="scientific">Albugo candida</name>
    <dbReference type="NCBI Taxonomy" id="65357"/>
    <lineage>
        <taxon>Eukaryota</taxon>
        <taxon>Sar</taxon>
        <taxon>Stramenopiles</taxon>
        <taxon>Oomycota</taxon>
        <taxon>Peronosporomycetes</taxon>
        <taxon>Albuginales</taxon>
        <taxon>Albuginaceae</taxon>
        <taxon>Albugo</taxon>
    </lineage>
</organism>
<keyword evidence="10" id="KW-0119">Carbohydrate metabolism</keyword>
<proteinExistence type="inferred from homology"/>
<dbReference type="GO" id="GO:0005524">
    <property type="term" value="F:ATP binding"/>
    <property type="evidence" value="ECO:0007669"/>
    <property type="project" value="UniProtKB-KW"/>
</dbReference>
<dbReference type="CDD" id="cd24067">
    <property type="entry name" value="ASKHA_NBD_ROK_BsFRK-like"/>
    <property type="match status" value="1"/>
</dbReference>
<dbReference type="Pfam" id="PF00480">
    <property type="entry name" value="ROK"/>
    <property type="match status" value="1"/>
</dbReference>
<dbReference type="PANTHER" id="PTHR42742">
    <property type="entry name" value="TRANSCRIPTIONAL REPRESSOR MPRA"/>
    <property type="match status" value="1"/>
</dbReference>
<keyword evidence="7" id="KW-0862">Zinc</keyword>
<keyword evidence="5" id="KW-0547">Nucleotide-binding</keyword>
<sequence length="323" mass="35243">MIRLEWLPVATLATASAIMFHRYRMKTRVKKRFAGIELGGTTWLIAIAEGDVTNIVAKVKIITTTPEETLKNAINWLKTQRFDAIGIASFGPVDLNPDSETYGYITKTPKPGWSNTEIVGVFRRAFPGKPIKFDTDVNAPALYEVTQGGHGNISSACYITVGTGVGVGVAVGSVPVHGLMHPEGGHIRVPISPQDIESGFQGVCPFHSDCVEGMVGNRSIAARTGIDRHNLHTIHDSDPIWPTLAHYLAHLCANLLFTVSPEVIVIGGGLSKRPILLQLIREKFEQIVNHYVQYPPVEQYIVSSFHKHVGLIGSLELARLAIA</sequence>